<dbReference type="EMBL" id="ODYU01004847">
    <property type="protein sequence ID" value="SOQ45143.1"/>
    <property type="molecule type" value="Genomic_DNA"/>
</dbReference>
<gene>
    <name evidence="1" type="ORF">SFRICE_023355</name>
</gene>
<evidence type="ECO:0000313" key="1">
    <source>
        <dbReference type="EMBL" id="SOQ45143.1"/>
    </source>
</evidence>
<accession>A0A2H1VWF8</accession>
<sequence>MMNQNDFETITPENELTYHLMARNLEDPADARAATIFMSAAGYRVAQPANTISHSDPFHQYNESLT</sequence>
<organism evidence="1">
    <name type="scientific">Spodoptera frugiperda</name>
    <name type="common">Fall armyworm</name>
    <dbReference type="NCBI Taxonomy" id="7108"/>
    <lineage>
        <taxon>Eukaryota</taxon>
        <taxon>Metazoa</taxon>
        <taxon>Ecdysozoa</taxon>
        <taxon>Arthropoda</taxon>
        <taxon>Hexapoda</taxon>
        <taxon>Insecta</taxon>
        <taxon>Pterygota</taxon>
        <taxon>Neoptera</taxon>
        <taxon>Endopterygota</taxon>
        <taxon>Lepidoptera</taxon>
        <taxon>Glossata</taxon>
        <taxon>Ditrysia</taxon>
        <taxon>Noctuoidea</taxon>
        <taxon>Noctuidae</taxon>
        <taxon>Amphipyrinae</taxon>
        <taxon>Spodoptera</taxon>
    </lineage>
</organism>
<dbReference type="AlphaFoldDB" id="A0A2H1VWF8"/>
<reference evidence="1" key="1">
    <citation type="submission" date="2016-07" db="EMBL/GenBank/DDBJ databases">
        <authorList>
            <person name="Bretaudeau A."/>
        </authorList>
    </citation>
    <scope>NUCLEOTIDE SEQUENCE</scope>
    <source>
        <strain evidence="1">Rice</strain>
        <tissue evidence="1">Whole body</tissue>
    </source>
</reference>
<name>A0A2H1VWF8_SPOFR</name>
<proteinExistence type="predicted"/>
<protein>
    <submittedName>
        <fullName evidence="1">SFRICE_023355</fullName>
    </submittedName>
</protein>